<dbReference type="OrthoDB" id="2322499at2759"/>
<sequence>MSRRSARLQQQGVVKAVDAVVDDTLSNSGDDEFRDAGEDAEEIEVVTKKKRRKVVKSTAARDQKVKRVRGRRGILSSLREFPLDIVAEIFGHLNPMDLLNLARTTKEIRGILMSRSSTFIWKESRSHVEGLPDPPRDLSEPQYANLCFSTHCHQCLAIPVSTIIWSARMRLCKKCIEAQFGNLECVTDKTKLELNLLRSLVPSYREPRWRRTQELFSIDVATRLKEESAAFRENGTLQMSDPKYKAWFTQKEDEMKEIKAHAELCVGWAANRTSERRNELDDARALRKEAIVERLTALGWGEEILLHKYEFSYHKLVNQPKKLTDRIWKNIEAPLVELLTDLKAKRLAAVRARIMRERRLFAAQVYNKFREALPPDVVCPAKIDVLQTEPFRVVIEDTPVDPEVEDILTEESFTAAISSLPEFSADWRQRKEEELVKIMQKIRPDSVKADLHLATTFFTCSPTNPVMPRMPLKIRVPLSIPAPLSLSTILVHPSTMAMRSGVWDPDSLERTLTEEAWNAAGRVRLHEQAQRNARFVVEACGLDPDITTSTEMDDINPALECLNCSGEDDRLVMRWIRATYHICGSATTPSWKRLNVDKERLLEAEERKDLQRRTSNSLLQDHLFNEHNISDMTSENLVCALDVGPSNRFPYPIRLKSSAETEAAEDIHTGNEIVAEDG</sequence>
<dbReference type="SUPFAM" id="SSF81383">
    <property type="entry name" value="F-box domain"/>
    <property type="match status" value="1"/>
</dbReference>
<dbReference type="Proteomes" id="UP000623467">
    <property type="component" value="Unassembled WGS sequence"/>
</dbReference>
<evidence type="ECO:0000313" key="2">
    <source>
        <dbReference type="EMBL" id="KAF7374995.1"/>
    </source>
</evidence>
<proteinExistence type="predicted"/>
<evidence type="ECO:0000259" key="1">
    <source>
        <dbReference type="PROSITE" id="PS50181"/>
    </source>
</evidence>
<dbReference type="InterPro" id="IPR036047">
    <property type="entry name" value="F-box-like_dom_sf"/>
</dbReference>
<dbReference type="PROSITE" id="PS50181">
    <property type="entry name" value="FBOX"/>
    <property type="match status" value="1"/>
</dbReference>
<organism evidence="2 3">
    <name type="scientific">Mycena sanguinolenta</name>
    <dbReference type="NCBI Taxonomy" id="230812"/>
    <lineage>
        <taxon>Eukaryota</taxon>
        <taxon>Fungi</taxon>
        <taxon>Dikarya</taxon>
        <taxon>Basidiomycota</taxon>
        <taxon>Agaricomycotina</taxon>
        <taxon>Agaricomycetes</taxon>
        <taxon>Agaricomycetidae</taxon>
        <taxon>Agaricales</taxon>
        <taxon>Marasmiineae</taxon>
        <taxon>Mycenaceae</taxon>
        <taxon>Mycena</taxon>
    </lineage>
</organism>
<evidence type="ECO:0000313" key="3">
    <source>
        <dbReference type="Proteomes" id="UP000623467"/>
    </source>
</evidence>
<feature type="domain" description="F-box" evidence="1">
    <location>
        <begin position="75"/>
        <end position="124"/>
    </location>
</feature>
<name>A0A8H7DHY6_9AGAR</name>
<dbReference type="Pfam" id="PF00646">
    <property type="entry name" value="F-box"/>
    <property type="match status" value="1"/>
</dbReference>
<keyword evidence="3" id="KW-1185">Reference proteome</keyword>
<protein>
    <submittedName>
        <fullName evidence="2">F-box domain-containing protein</fullName>
    </submittedName>
</protein>
<reference evidence="2" key="1">
    <citation type="submission" date="2020-05" db="EMBL/GenBank/DDBJ databases">
        <title>Mycena genomes resolve the evolution of fungal bioluminescence.</title>
        <authorList>
            <person name="Tsai I.J."/>
        </authorList>
    </citation>
    <scope>NUCLEOTIDE SEQUENCE</scope>
    <source>
        <strain evidence="2">160909Yilan</strain>
    </source>
</reference>
<dbReference type="InterPro" id="IPR001810">
    <property type="entry name" value="F-box_dom"/>
</dbReference>
<comment type="caution">
    <text evidence="2">The sequence shown here is derived from an EMBL/GenBank/DDBJ whole genome shotgun (WGS) entry which is preliminary data.</text>
</comment>
<gene>
    <name evidence="2" type="ORF">MSAN_00385600</name>
</gene>
<accession>A0A8H7DHY6</accession>
<dbReference type="SMART" id="SM00256">
    <property type="entry name" value="FBOX"/>
    <property type="match status" value="1"/>
</dbReference>
<dbReference type="EMBL" id="JACAZH010000002">
    <property type="protein sequence ID" value="KAF7374995.1"/>
    <property type="molecule type" value="Genomic_DNA"/>
</dbReference>
<dbReference type="AlphaFoldDB" id="A0A8H7DHY6"/>